<dbReference type="InterPro" id="IPR038286">
    <property type="entry name" value="IPK_sf"/>
</dbReference>
<comment type="caution">
    <text evidence="5">The sequence shown here is derived from an EMBL/GenBank/DDBJ whole genome shotgun (WGS) entry which is preliminary data.</text>
</comment>
<dbReference type="Gene3D" id="3.30.470.160">
    <property type="entry name" value="Inositol polyphosphate kinase"/>
    <property type="match status" value="2"/>
</dbReference>
<dbReference type="AlphaFoldDB" id="A0AAU9IIJ2"/>
<dbReference type="PANTHER" id="PTHR12400">
    <property type="entry name" value="INOSITOL POLYPHOSPHATE KINASE"/>
    <property type="match status" value="1"/>
</dbReference>
<gene>
    <name evidence="5" type="ORF">BSTOLATCC_MIC2678</name>
</gene>
<evidence type="ECO:0000256" key="3">
    <source>
        <dbReference type="ARBA" id="ARBA00022777"/>
    </source>
</evidence>
<protein>
    <recommendedName>
        <fullName evidence="4">Kinase</fullName>
        <ecNumber evidence="4">2.7.-.-</ecNumber>
    </recommendedName>
</protein>
<reference evidence="5" key="1">
    <citation type="submission" date="2021-09" db="EMBL/GenBank/DDBJ databases">
        <authorList>
            <consortium name="AG Swart"/>
            <person name="Singh M."/>
            <person name="Singh A."/>
            <person name="Seah K."/>
            <person name="Emmerich C."/>
        </authorList>
    </citation>
    <scope>NUCLEOTIDE SEQUENCE</scope>
    <source>
        <strain evidence="5">ATCC30299</strain>
    </source>
</reference>
<dbReference type="InterPro" id="IPR005522">
    <property type="entry name" value="IPK"/>
</dbReference>
<accession>A0AAU9IIJ2</accession>
<dbReference type="PANTHER" id="PTHR12400:SF21">
    <property type="entry name" value="KINASE"/>
    <property type="match status" value="1"/>
</dbReference>
<organism evidence="5 6">
    <name type="scientific">Blepharisma stoltei</name>
    <dbReference type="NCBI Taxonomy" id="1481888"/>
    <lineage>
        <taxon>Eukaryota</taxon>
        <taxon>Sar</taxon>
        <taxon>Alveolata</taxon>
        <taxon>Ciliophora</taxon>
        <taxon>Postciliodesmatophora</taxon>
        <taxon>Heterotrichea</taxon>
        <taxon>Heterotrichida</taxon>
        <taxon>Blepharismidae</taxon>
        <taxon>Blepharisma</taxon>
    </lineage>
</organism>
<dbReference type="GO" id="GO:0016301">
    <property type="term" value="F:kinase activity"/>
    <property type="evidence" value="ECO:0007669"/>
    <property type="project" value="UniProtKB-KW"/>
</dbReference>
<dbReference type="GO" id="GO:0005634">
    <property type="term" value="C:nucleus"/>
    <property type="evidence" value="ECO:0007669"/>
    <property type="project" value="TreeGrafter"/>
</dbReference>
<dbReference type="GO" id="GO:0032958">
    <property type="term" value="P:inositol phosphate biosynthetic process"/>
    <property type="evidence" value="ECO:0007669"/>
    <property type="project" value="InterPro"/>
</dbReference>
<sequence>MDQAGGHIGSLIPRGDKILKRVGKAELEFYNYLFSPELQDPHMLEFRKFVPTFYGVEQIEGHSFAIIENLLDGYNYPSILDCKVGKVTWTPHHDPAKTKRQQDEALRTTTSTLGFRICGVVAKDQFGTIFGHTGKFSKGEEPTAENVHEHFRRIVTRGERVQLETIDQFIRDTQEILDWFRKQRSKHFYTCSVFYVAGLEKAQTRFIDFAHVFDAEGQPNTNVIEGLESLIMIWNRVKSEVLAESQPLDQAAGHEGSLIPRGDKLLKRVKAPEITFYEYLFSPTLENPEMIEFRKFVPYYFGVENLNGHDHIVIENLLYGYTHPSILDCKIGKVTWLPENSDVKTKKQQEVAMRSTQATLGFRICGILCKDEQGNVTGHTGKYSRNTEPVDANVHEEFRRVVTRGNRVQLEFIDQFIRDTQELLDWFIRQRTKHFFTCSVFYIAGLEKAQTRFIDFAHVFDSDGTANTNVIEGLESLIMVWNRVKAQVLSEGHHK</sequence>
<name>A0AAU9IIJ2_9CILI</name>
<keyword evidence="3 4" id="KW-0418">Kinase</keyword>
<dbReference type="EC" id="2.7.-.-" evidence="4"/>
<keyword evidence="6" id="KW-1185">Reference proteome</keyword>
<evidence type="ECO:0000256" key="4">
    <source>
        <dbReference type="RuleBase" id="RU363090"/>
    </source>
</evidence>
<evidence type="ECO:0000313" key="6">
    <source>
        <dbReference type="Proteomes" id="UP001162131"/>
    </source>
</evidence>
<dbReference type="Proteomes" id="UP001162131">
    <property type="component" value="Unassembled WGS sequence"/>
</dbReference>
<dbReference type="GO" id="GO:0005737">
    <property type="term" value="C:cytoplasm"/>
    <property type="evidence" value="ECO:0007669"/>
    <property type="project" value="TreeGrafter"/>
</dbReference>
<dbReference type="Pfam" id="PF03770">
    <property type="entry name" value="IPK"/>
    <property type="match status" value="2"/>
</dbReference>
<evidence type="ECO:0000256" key="2">
    <source>
        <dbReference type="ARBA" id="ARBA00022679"/>
    </source>
</evidence>
<proteinExistence type="inferred from homology"/>
<evidence type="ECO:0000256" key="1">
    <source>
        <dbReference type="ARBA" id="ARBA00007374"/>
    </source>
</evidence>
<evidence type="ECO:0000313" key="5">
    <source>
        <dbReference type="EMBL" id="CAG9310964.1"/>
    </source>
</evidence>
<dbReference type="SUPFAM" id="SSF56104">
    <property type="entry name" value="SAICAR synthase-like"/>
    <property type="match status" value="2"/>
</dbReference>
<keyword evidence="2 4" id="KW-0808">Transferase</keyword>
<dbReference type="EMBL" id="CAJZBQ010000003">
    <property type="protein sequence ID" value="CAG9310964.1"/>
    <property type="molecule type" value="Genomic_DNA"/>
</dbReference>
<comment type="similarity">
    <text evidence="1 4">Belongs to the inositol phosphokinase (IPK) family.</text>
</comment>